<dbReference type="Proteomes" id="UP001608902">
    <property type="component" value="Unassembled WGS sequence"/>
</dbReference>
<sequence length="151" mass="17583">MKKEDGQRETRREEINEICKRFYSNLFRSSVTTSPPNLLEDLDPPSSVLISEVRNALREMPTGKILGNDDISVEVLYAGRYTLWRALAKRFNACMAQCKIPSEWKSSRTILLYKKGDTEDFKNYRPICLLSTIYKLFTKTISNRLSRTFDE</sequence>
<accession>A0ABD6EIE5</accession>
<proteinExistence type="predicted"/>
<dbReference type="AlphaFoldDB" id="A0ABD6EIE5"/>
<gene>
    <name evidence="1" type="ORF">AB6A40_004643</name>
</gene>
<dbReference type="PANTHER" id="PTHR19446">
    <property type="entry name" value="REVERSE TRANSCRIPTASES"/>
    <property type="match status" value="1"/>
</dbReference>
<name>A0ABD6EIE5_9BILA</name>
<evidence type="ECO:0000313" key="2">
    <source>
        <dbReference type="Proteomes" id="UP001608902"/>
    </source>
</evidence>
<reference evidence="1 2" key="1">
    <citation type="submission" date="2024-08" db="EMBL/GenBank/DDBJ databases">
        <title>Gnathostoma spinigerum genome.</title>
        <authorList>
            <person name="Gonzalez-Bertolin B."/>
            <person name="Monzon S."/>
            <person name="Zaballos A."/>
            <person name="Jimenez P."/>
            <person name="Dekumyoy P."/>
            <person name="Varona S."/>
            <person name="Cuesta I."/>
            <person name="Sumanam S."/>
            <person name="Adisakwattana P."/>
            <person name="Gasser R.B."/>
            <person name="Hernandez-Gonzalez A."/>
            <person name="Young N.D."/>
            <person name="Perteguer M.J."/>
        </authorList>
    </citation>
    <scope>NUCLEOTIDE SEQUENCE [LARGE SCALE GENOMIC DNA]</scope>
    <source>
        <strain evidence="1">AL3</strain>
        <tissue evidence="1">Liver</tissue>
    </source>
</reference>
<keyword evidence="2" id="KW-1185">Reference proteome</keyword>
<organism evidence="1 2">
    <name type="scientific">Gnathostoma spinigerum</name>
    <dbReference type="NCBI Taxonomy" id="75299"/>
    <lineage>
        <taxon>Eukaryota</taxon>
        <taxon>Metazoa</taxon>
        <taxon>Ecdysozoa</taxon>
        <taxon>Nematoda</taxon>
        <taxon>Chromadorea</taxon>
        <taxon>Rhabditida</taxon>
        <taxon>Spirurina</taxon>
        <taxon>Gnathostomatomorpha</taxon>
        <taxon>Gnathostomatoidea</taxon>
        <taxon>Gnathostomatidae</taxon>
        <taxon>Gnathostoma</taxon>
    </lineage>
</organism>
<comment type="caution">
    <text evidence="1">The sequence shown here is derived from an EMBL/GenBank/DDBJ whole genome shotgun (WGS) entry which is preliminary data.</text>
</comment>
<dbReference type="EMBL" id="JBGFUD010002729">
    <property type="protein sequence ID" value="MFH4977934.1"/>
    <property type="molecule type" value="Genomic_DNA"/>
</dbReference>
<protein>
    <recommendedName>
        <fullName evidence="3">Reverse transcriptase</fullName>
    </recommendedName>
</protein>
<evidence type="ECO:0000313" key="1">
    <source>
        <dbReference type="EMBL" id="MFH4977934.1"/>
    </source>
</evidence>
<evidence type="ECO:0008006" key="3">
    <source>
        <dbReference type="Google" id="ProtNLM"/>
    </source>
</evidence>